<name>A0A5B0Q3I1_PUCGR</name>
<comment type="caution">
    <text evidence="2">The sequence shown here is derived from an EMBL/GenBank/DDBJ whole genome shotgun (WGS) entry which is preliminary data.</text>
</comment>
<evidence type="ECO:0000256" key="1">
    <source>
        <dbReference type="SAM" id="MobiDB-lite"/>
    </source>
</evidence>
<sequence length="245" mass="28128">MRFSIFFARPTNRLRSQISLDGGSPSFALKFPPSTPVLSRRKPSPLGKNTSQNRSNFSRFIVAKENYEEFGFPRAIRTTNIANYLLISFSGGLFENKIIDTARLLFRWTMTSSLIMFEEATTSCPFCHYLIAVRSSRLNHQQYPKHSKVTNQTPIFIDSSPAISPLAEEMEISMLLTPPGYSIYDGDCFTQPEFDALFAFVMNQITIYCRDNYPKNFLEHEARVKLYMDISRGFKFANVHNLIPK</sequence>
<proteinExistence type="predicted"/>
<dbReference type="Proteomes" id="UP000324748">
    <property type="component" value="Unassembled WGS sequence"/>
</dbReference>
<protein>
    <submittedName>
        <fullName evidence="2">Uncharacterized protein</fullName>
    </submittedName>
</protein>
<organism evidence="2 3">
    <name type="scientific">Puccinia graminis f. sp. tritici</name>
    <dbReference type="NCBI Taxonomy" id="56615"/>
    <lineage>
        <taxon>Eukaryota</taxon>
        <taxon>Fungi</taxon>
        <taxon>Dikarya</taxon>
        <taxon>Basidiomycota</taxon>
        <taxon>Pucciniomycotina</taxon>
        <taxon>Pucciniomycetes</taxon>
        <taxon>Pucciniales</taxon>
        <taxon>Pucciniaceae</taxon>
        <taxon>Puccinia</taxon>
    </lineage>
</organism>
<feature type="region of interest" description="Disordered" evidence="1">
    <location>
        <begin position="33"/>
        <end position="52"/>
    </location>
</feature>
<accession>A0A5B0Q3I1</accession>
<dbReference type="EMBL" id="VSWC01000029">
    <property type="protein sequence ID" value="KAA1107662.1"/>
    <property type="molecule type" value="Genomic_DNA"/>
</dbReference>
<dbReference type="AlphaFoldDB" id="A0A5B0Q3I1"/>
<keyword evidence="3" id="KW-1185">Reference proteome</keyword>
<gene>
    <name evidence="2" type="ORF">PGT21_021370</name>
</gene>
<evidence type="ECO:0000313" key="2">
    <source>
        <dbReference type="EMBL" id="KAA1107662.1"/>
    </source>
</evidence>
<reference evidence="2 3" key="1">
    <citation type="submission" date="2019-05" db="EMBL/GenBank/DDBJ databases">
        <title>Emergence of the Ug99 lineage of the wheat stem rust pathogen through somatic hybridization.</title>
        <authorList>
            <person name="Li F."/>
            <person name="Upadhyaya N.M."/>
            <person name="Sperschneider J."/>
            <person name="Matny O."/>
            <person name="Nguyen-Phuc H."/>
            <person name="Mago R."/>
            <person name="Raley C."/>
            <person name="Miller M.E."/>
            <person name="Silverstein K.A.T."/>
            <person name="Henningsen E."/>
            <person name="Hirsch C.D."/>
            <person name="Visser B."/>
            <person name="Pretorius Z.A."/>
            <person name="Steffenson B.J."/>
            <person name="Schwessinger B."/>
            <person name="Dodds P.N."/>
            <person name="Figueroa M."/>
        </authorList>
    </citation>
    <scope>NUCLEOTIDE SEQUENCE [LARGE SCALE GENOMIC DNA]</scope>
    <source>
        <strain evidence="2">21-0</strain>
    </source>
</reference>
<evidence type="ECO:0000313" key="3">
    <source>
        <dbReference type="Proteomes" id="UP000324748"/>
    </source>
</evidence>